<accession>A0A9E8ZE46</accession>
<protein>
    <submittedName>
        <fullName evidence="1">DUF1816 domain-containing protein</fullName>
    </submittedName>
</protein>
<dbReference type="InterPro" id="IPR014945">
    <property type="entry name" value="DUF1816"/>
</dbReference>
<dbReference type="Proteomes" id="UP001163152">
    <property type="component" value="Chromosome"/>
</dbReference>
<evidence type="ECO:0000313" key="1">
    <source>
        <dbReference type="EMBL" id="WAL59550.1"/>
    </source>
</evidence>
<dbReference type="Pfam" id="PF08846">
    <property type="entry name" value="DUF1816"/>
    <property type="match status" value="1"/>
</dbReference>
<reference evidence="1" key="1">
    <citation type="submission" date="2022-12" db="EMBL/GenBank/DDBJ databases">
        <title>Polyphasic identification of a Novel Hot-Spring Cyanobacterium Ocullathermofonsia sinensis gen nov. sp. nov. and Genomic Insights on its Adaptations to the Thermal Habitat.</title>
        <authorList>
            <person name="Daroch M."/>
            <person name="Tang J."/>
            <person name="Jiang Y."/>
        </authorList>
    </citation>
    <scope>NUCLEOTIDE SEQUENCE</scope>
    <source>
        <strain evidence="1">PKUAC-SCTA174</strain>
    </source>
</reference>
<dbReference type="EMBL" id="CP113797">
    <property type="protein sequence ID" value="WAL59550.1"/>
    <property type="molecule type" value="Genomic_DNA"/>
</dbReference>
<gene>
    <name evidence="1" type="ORF">OXH18_20625</name>
</gene>
<evidence type="ECO:0000313" key="2">
    <source>
        <dbReference type="Proteomes" id="UP001163152"/>
    </source>
</evidence>
<proteinExistence type="predicted"/>
<organism evidence="1 2">
    <name type="scientific">Thermocoleostomius sinensis A174</name>
    <dbReference type="NCBI Taxonomy" id="2016057"/>
    <lineage>
        <taxon>Bacteria</taxon>
        <taxon>Bacillati</taxon>
        <taxon>Cyanobacteriota</taxon>
        <taxon>Cyanophyceae</taxon>
        <taxon>Oculatellales</taxon>
        <taxon>Oculatellaceae</taxon>
        <taxon>Thermocoleostomius</taxon>
    </lineage>
</organism>
<name>A0A9E8ZE46_9CYAN</name>
<dbReference type="RefSeq" id="WP_268609344.1">
    <property type="nucleotide sequence ID" value="NZ_CP113797.1"/>
</dbReference>
<keyword evidence="2" id="KW-1185">Reference proteome</keyword>
<dbReference type="AlphaFoldDB" id="A0A9E8ZE46"/>
<dbReference type="KEGG" id="tsin:OXH18_20625"/>
<sequence length="95" mass="10611">MKELWITILESLGLAWWVEVVTESPKCTYYFGPFATAKDAKAAQFGYVEDLELEGAKGIKVEIKRCKPTRLTIVEEEEDESNPFGGISPILSGQL</sequence>